<reference evidence="1 2" key="1">
    <citation type="journal article" date="2024" name="Chem. Sci.">
        <title>Discovery of megapolipeptins by genome mining of a Burkholderiales bacteria collection.</title>
        <authorList>
            <person name="Paulo B.S."/>
            <person name="Recchia M.J.J."/>
            <person name="Lee S."/>
            <person name="Fergusson C.H."/>
            <person name="Romanowski S.B."/>
            <person name="Hernandez A."/>
            <person name="Krull N."/>
            <person name="Liu D.Y."/>
            <person name="Cavanagh H."/>
            <person name="Bos A."/>
            <person name="Gray C.A."/>
            <person name="Murphy B.T."/>
            <person name="Linington R.G."/>
            <person name="Eustaquio A.S."/>
        </authorList>
    </citation>
    <scope>NUCLEOTIDE SEQUENCE [LARGE SCALE GENOMIC DNA]</scope>
    <source>
        <strain evidence="1 2">RL17-350-BIC-E</strain>
    </source>
</reference>
<gene>
    <name evidence="1" type="ORF">PQQ73_36615</name>
</gene>
<evidence type="ECO:0000313" key="1">
    <source>
        <dbReference type="EMBL" id="MFM0721814.1"/>
    </source>
</evidence>
<dbReference type="Proteomes" id="UP001629392">
    <property type="component" value="Unassembled WGS sequence"/>
</dbReference>
<organism evidence="1 2">
    <name type="scientific">Paraburkholderia strydomiana</name>
    <dbReference type="NCBI Taxonomy" id="1245417"/>
    <lineage>
        <taxon>Bacteria</taxon>
        <taxon>Pseudomonadati</taxon>
        <taxon>Pseudomonadota</taxon>
        <taxon>Betaproteobacteria</taxon>
        <taxon>Burkholderiales</taxon>
        <taxon>Burkholderiaceae</taxon>
        <taxon>Paraburkholderia</taxon>
    </lineage>
</organism>
<sequence>MAPIQRSGMFALEPGSGDASRFKSRNPAFDLAGIVAAKNF</sequence>
<dbReference type="RefSeq" id="WP_408150501.1">
    <property type="nucleotide sequence ID" value="NZ_JAQQCL010000056.1"/>
</dbReference>
<protein>
    <submittedName>
        <fullName evidence="1">Uncharacterized protein</fullName>
    </submittedName>
</protein>
<proteinExistence type="predicted"/>
<keyword evidence="2" id="KW-1185">Reference proteome</keyword>
<name>A0ABW9ESG5_9BURK</name>
<comment type="caution">
    <text evidence="1">The sequence shown here is derived from an EMBL/GenBank/DDBJ whole genome shotgun (WGS) entry which is preliminary data.</text>
</comment>
<accession>A0ABW9ESG5</accession>
<dbReference type="EMBL" id="JAQQCL010000056">
    <property type="protein sequence ID" value="MFM0721814.1"/>
    <property type="molecule type" value="Genomic_DNA"/>
</dbReference>
<evidence type="ECO:0000313" key="2">
    <source>
        <dbReference type="Proteomes" id="UP001629392"/>
    </source>
</evidence>